<proteinExistence type="inferred from homology"/>
<dbReference type="Pfam" id="PF01874">
    <property type="entry name" value="CitG"/>
    <property type="match status" value="1"/>
</dbReference>
<keyword evidence="8" id="KW-0328">Glycosyltransferase</keyword>
<dbReference type="GO" id="GO:0050519">
    <property type="term" value="F:holo-citrate lyase synthase activity"/>
    <property type="evidence" value="ECO:0007669"/>
    <property type="project" value="UniProtKB-EC"/>
</dbReference>
<keyword evidence="2 7" id="KW-0808">Transferase</keyword>
<dbReference type="EC" id="2.4.2.52" evidence="7"/>
<comment type="catalytic activity">
    <reaction evidence="6">
        <text>apo-[citrate lyase ACP] + 2'-(5''-triphospho-alpha-D-ribosyl)-3'-dephospho-CoA = holo-[citrate lyase ACP] + diphosphate</text>
        <dbReference type="Rhea" id="RHEA:16333"/>
        <dbReference type="Rhea" id="RHEA-COMP:10157"/>
        <dbReference type="Rhea" id="RHEA-COMP:10158"/>
        <dbReference type="ChEBI" id="CHEBI:29999"/>
        <dbReference type="ChEBI" id="CHEBI:33019"/>
        <dbReference type="ChEBI" id="CHEBI:61378"/>
        <dbReference type="ChEBI" id="CHEBI:82683"/>
        <dbReference type="EC" id="2.7.7.61"/>
    </reaction>
</comment>
<dbReference type="Proteomes" id="UP001314261">
    <property type="component" value="Unassembled WGS sequence"/>
</dbReference>
<keyword evidence="5 7" id="KW-0067">ATP-binding</keyword>
<evidence type="ECO:0000256" key="2">
    <source>
        <dbReference type="ARBA" id="ARBA00022679"/>
    </source>
</evidence>
<organism evidence="8 9">
    <name type="scientific">Fructobacillus fructosus</name>
    <dbReference type="NCBI Taxonomy" id="1631"/>
    <lineage>
        <taxon>Bacteria</taxon>
        <taxon>Bacillati</taxon>
        <taxon>Bacillota</taxon>
        <taxon>Bacilli</taxon>
        <taxon>Lactobacillales</taxon>
        <taxon>Lactobacillaceae</taxon>
        <taxon>Fructobacillus</taxon>
    </lineage>
</organism>
<dbReference type="HAMAP" id="MF_00397">
    <property type="entry name" value="CitG"/>
    <property type="match status" value="1"/>
</dbReference>
<evidence type="ECO:0000256" key="4">
    <source>
        <dbReference type="ARBA" id="ARBA00022741"/>
    </source>
</evidence>
<reference evidence="8 9" key="1">
    <citation type="submission" date="2023-10" db="EMBL/GenBank/DDBJ databases">
        <authorList>
            <person name="Botero Cardona J."/>
        </authorList>
    </citation>
    <scope>NUCLEOTIDE SEQUENCE [LARGE SCALE GENOMIC DNA]</scope>
    <source>
        <strain evidence="8 9">R-54839</strain>
    </source>
</reference>
<dbReference type="GO" id="GO:0046917">
    <property type="term" value="F:triphosphoribosyl-dephospho-CoA synthase activity"/>
    <property type="evidence" value="ECO:0007669"/>
    <property type="project" value="UniProtKB-EC"/>
</dbReference>
<evidence type="ECO:0000256" key="6">
    <source>
        <dbReference type="ARBA" id="ARBA00048574"/>
    </source>
</evidence>
<keyword evidence="3 8" id="KW-0548">Nucleotidyltransferase</keyword>
<name>A0ABM9MM96_9LACO</name>
<dbReference type="Pfam" id="PF03802">
    <property type="entry name" value="CitX"/>
    <property type="match status" value="1"/>
</dbReference>
<dbReference type="NCBIfam" id="TIGR03124">
    <property type="entry name" value="citrate_citX"/>
    <property type="match status" value="1"/>
</dbReference>
<dbReference type="Gene3D" id="1.10.4200.10">
    <property type="entry name" value="Triphosphoribosyl-dephospho-CoA protein"/>
    <property type="match status" value="1"/>
</dbReference>
<dbReference type="InterPro" id="IPR002736">
    <property type="entry name" value="CitG"/>
</dbReference>
<protein>
    <recommendedName>
        <fullName evidence="7">Probable 2-(5''-triphosphoribosyl)-3'-dephosphocoenzyme-A synthase</fullName>
        <shortName evidence="7">2-(5''-triphosphoribosyl)-3'-dephospho-CoA synthase</shortName>
        <ecNumber evidence="7">2.4.2.52</ecNumber>
    </recommendedName>
</protein>
<evidence type="ECO:0000313" key="9">
    <source>
        <dbReference type="Proteomes" id="UP001314261"/>
    </source>
</evidence>
<comment type="catalytic activity">
    <reaction evidence="1 7">
        <text>3'-dephospho-CoA + ATP = 2'-(5''-triphospho-alpha-D-ribosyl)-3'-dephospho-CoA + adenine</text>
        <dbReference type="Rhea" id="RHEA:15117"/>
        <dbReference type="ChEBI" id="CHEBI:16708"/>
        <dbReference type="ChEBI" id="CHEBI:30616"/>
        <dbReference type="ChEBI" id="CHEBI:57328"/>
        <dbReference type="ChEBI" id="CHEBI:61378"/>
        <dbReference type="EC" id="2.4.2.52"/>
    </reaction>
</comment>
<evidence type="ECO:0000256" key="7">
    <source>
        <dbReference type="HAMAP-Rule" id="MF_00397"/>
    </source>
</evidence>
<dbReference type="EMBL" id="CAUZLR010000001">
    <property type="protein sequence ID" value="CAK1226379.1"/>
    <property type="molecule type" value="Genomic_DNA"/>
</dbReference>
<evidence type="ECO:0000256" key="3">
    <source>
        <dbReference type="ARBA" id="ARBA00022695"/>
    </source>
</evidence>
<accession>A0ABM9MM96</accession>
<keyword evidence="9" id="KW-1185">Reference proteome</keyword>
<evidence type="ECO:0000256" key="5">
    <source>
        <dbReference type="ARBA" id="ARBA00022840"/>
    </source>
</evidence>
<dbReference type="InterPro" id="IPR017551">
    <property type="entry name" value="TriPribosyl-deP-CoA_syn_CitG"/>
</dbReference>
<dbReference type="PANTHER" id="PTHR30201:SF2">
    <property type="entry name" value="2-(5''-TRIPHOSPHORIBOSYL)-3'-DEPHOSPHOCOENZYME-A SYNTHASE"/>
    <property type="match status" value="1"/>
</dbReference>
<sequence length="470" mass="51708">METVDVFKNGPEVSLEQVLDNREWRSAKQTKLENDFPRATIVAVKLNLPGNVKNSAKIQQFFNAGWRILLASLNGWPIQSIELDISRPTGPEGFVVVSKDINSVKQVAIRFEESFPLGRFFDSDVMAKEAEGYQLSRQELGFEARRCFVCDENAKACAKAGRHSFDELRQAVNHTYEQYFVQDPFLPYWDERSVVEAATFACLAEVVTNPKPGLVDPVSMGAHDDMDVDTFIDSSLALQPYFKECITAGRTFKKGQLTELLALIRPAGLAAEQAMKVATNGVNTHKGAIFTLGILIAAYGYCTQDQKSTTLSFVQKAVSAMGAHLLLENEKVADRSSQELTAGQVQYQKYRLAGVRGEVYEGLVPLSDVALPALRKSEGTTNERLLDTLMAIAAAITDSTLVKRAGDPAINREMIAWVAEFQKLGGAQTSAGMTFLSRLDQTFISRHLSIGGAADYLILTAFIARLMGLI</sequence>
<dbReference type="PANTHER" id="PTHR30201">
    <property type="entry name" value="TRIPHOSPHORIBOSYL-DEPHOSPHO-COA SYNTHASE"/>
    <property type="match status" value="1"/>
</dbReference>
<evidence type="ECO:0000313" key="8">
    <source>
        <dbReference type="EMBL" id="CAK1226379.1"/>
    </source>
</evidence>
<comment type="caution">
    <text evidence="8">The sequence shown here is derived from an EMBL/GenBank/DDBJ whole genome shotgun (WGS) entry which is preliminary data.</text>
</comment>
<evidence type="ECO:0000256" key="1">
    <source>
        <dbReference type="ARBA" id="ARBA00001210"/>
    </source>
</evidence>
<keyword evidence="4 7" id="KW-0547">Nucleotide-binding</keyword>
<dbReference type="InterPro" id="IPR005551">
    <property type="entry name" value="CitX"/>
</dbReference>
<dbReference type="GO" id="GO:0016757">
    <property type="term" value="F:glycosyltransferase activity"/>
    <property type="evidence" value="ECO:0007669"/>
    <property type="project" value="UniProtKB-KW"/>
</dbReference>
<comment type="similarity">
    <text evidence="7">Belongs to the CitG/MdcB family.</text>
</comment>
<dbReference type="RefSeq" id="WP_248656962.1">
    <property type="nucleotide sequence ID" value="NZ_CAUZLN010000001.1"/>
</dbReference>
<gene>
    <name evidence="7" type="primary">citG</name>
    <name evidence="8" type="ORF">R54839_PPFHFPJH_00214</name>
</gene>